<keyword evidence="5 7" id="KW-0807">Transducer</keyword>
<feature type="domain" description="Methyl-accepting transducer" evidence="10">
    <location>
        <begin position="383"/>
        <end position="619"/>
    </location>
</feature>
<feature type="transmembrane region" description="Helical" evidence="9">
    <location>
        <begin position="12"/>
        <end position="29"/>
    </location>
</feature>
<accession>A0A7R6PJZ1</accession>
<dbReference type="SUPFAM" id="SSF58104">
    <property type="entry name" value="Methyl-accepting chemotaxis protein (MCP) signaling domain"/>
    <property type="match status" value="1"/>
</dbReference>
<keyword evidence="4 9" id="KW-0472">Membrane</keyword>
<evidence type="ECO:0000313" key="12">
    <source>
        <dbReference type="Proteomes" id="UP000595332"/>
    </source>
</evidence>
<dbReference type="SMART" id="SM00283">
    <property type="entry name" value="MA"/>
    <property type="match status" value="1"/>
</dbReference>
<dbReference type="GO" id="GO:0004888">
    <property type="term" value="F:transmembrane signaling receptor activity"/>
    <property type="evidence" value="ECO:0007669"/>
    <property type="project" value="InterPro"/>
</dbReference>
<dbReference type="GO" id="GO:0007165">
    <property type="term" value="P:signal transduction"/>
    <property type="evidence" value="ECO:0007669"/>
    <property type="project" value="UniProtKB-KW"/>
</dbReference>
<comment type="subcellular location">
    <subcellularLocation>
        <location evidence="1">Membrane</location>
        <topology evidence="1">Multi-pass membrane protein</topology>
    </subcellularLocation>
</comment>
<keyword evidence="8" id="KW-0175">Coiled coil</keyword>
<evidence type="ECO:0000256" key="5">
    <source>
        <dbReference type="ARBA" id="ARBA00023224"/>
    </source>
</evidence>
<dbReference type="EMBL" id="AP014546">
    <property type="protein sequence ID" value="BBB31567.1"/>
    <property type="molecule type" value="Genomic_DNA"/>
</dbReference>
<keyword evidence="12" id="KW-1185">Reference proteome</keyword>
<dbReference type="GO" id="GO:0006935">
    <property type="term" value="P:chemotaxis"/>
    <property type="evidence" value="ECO:0007669"/>
    <property type="project" value="InterPro"/>
</dbReference>
<feature type="coiled-coil region" evidence="8">
    <location>
        <begin position="242"/>
        <end position="269"/>
    </location>
</feature>
<evidence type="ECO:0000313" key="11">
    <source>
        <dbReference type="EMBL" id="BBB31567.1"/>
    </source>
</evidence>
<name>A0A7R6PJZ1_9GAMM</name>
<evidence type="ECO:0000256" key="8">
    <source>
        <dbReference type="SAM" id="Coils"/>
    </source>
</evidence>
<dbReference type="Pfam" id="PF00015">
    <property type="entry name" value="MCPsignal"/>
    <property type="match status" value="1"/>
</dbReference>
<feature type="transmembrane region" description="Helical" evidence="9">
    <location>
        <begin position="302"/>
        <end position="320"/>
    </location>
</feature>
<protein>
    <submittedName>
        <fullName evidence="11">Methyl-accepting chemotaxis protein</fullName>
    </submittedName>
</protein>
<keyword evidence="3 9" id="KW-1133">Transmembrane helix</keyword>
<dbReference type="PRINTS" id="PR00260">
    <property type="entry name" value="CHEMTRNSDUCR"/>
</dbReference>
<dbReference type="InterPro" id="IPR004090">
    <property type="entry name" value="Chemotax_Me-accpt_rcpt"/>
</dbReference>
<evidence type="ECO:0000256" key="3">
    <source>
        <dbReference type="ARBA" id="ARBA00022989"/>
    </source>
</evidence>
<sequence length="654" mass="72637">MHISHLTRATTISLFITLSILVASVYWSLQKLEQAFIQSQHFQQLQQITQDTITLPLNDYLHSSNSNLLNKTSENISALIHNLSSDSSLPNSVSTKTLSTLKKLNTDLSLTLRAAGKLSNPETLLILSEQEIADELITLGEINTQHQNIALQKAYWIRIFQLQKELLSLTNARQEVFYNENRQALKIALVGLTQEAAQLKDMPLMEVYKSNPTQVESDDISSLMGWAIEDDSQPQESSSESIDNIYSQIQRYSKEIENAHNLLQIKKNAQETVQTTLLHLNSTITSGQTTLSQNYRNTHSDVQWVLIVTITIIMLMVLLMSKLTFKLSHIITLSAEITSNLAKGNLQGNTSIKPSFKECISLQNSLEELTLYFQKLINDIRRESNQLATLQKASLKGSNSLTEVIQKQNIATQDAARQIEEMNISFLHVASHAQATTQQAGESKHKIEAGVEQLNQTCLSLNNLALGIDNTERSINLLESDVKLISNTLNVISGFAEQTNLLALNAAIEAARAGEAGRGFAVVADEVRLLATNTSSAAEKIQTLTSRLTERTSLTVALMRNQKDTTHKTLLIANETQTSITTITESVTAMHNQSLAIVKTTDNQSQLSQDITIAINHTASMSAKSQHEAENNKHFSSQLNKINCQLQNLIKHFN</sequence>
<keyword evidence="2 9" id="KW-0812">Transmembrane</keyword>
<proteinExistence type="inferred from homology"/>
<evidence type="ECO:0000259" key="10">
    <source>
        <dbReference type="PROSITE" id="PS50111"/>
    </source>
</evidence>
<evidence type="ECO:0000256" key="7">
    <source>
        <dbReference type="PROSITE-ProRule" id="PRU00284"/>
    </source>
</evidence>
<dbReference type="PANTHER" id="PTHR32089">
    <property type="entry name" value="METHYL-ACCEPTING CHEMOTAXIS PROTEIN MCPB"/>
    <property type="match status" value="1"/>
</dbReference>
<dbReference type="PANTHER" id="PTHR32089:SF119">
    <property type="entry name" value="METHYL-ACCEPTING CHEMOTAXIS PROTEIN CTPL"/>
    <property type="match status" value="1"/>
</dbReference>
<evidence type="ECO:0000256" key="4">
    <source>
        <dbReference type="ARBA" id="ARBA00023136"/>
    </source>
</evidence>
<evidence type="ECO:0000256" key="9">
    <source>
        <dbReference type="SAM" id="Phobius"/>
    </source>
</evidence>
<dbReference type="GO" id="GO:0016020">
    <property type="term" value="C:membrane"/>
    <property type="evidence" value="ECO:0007669"/>
    <property type="project" value="UniProtKB-SubCell"/>
</dbReference>
<dbReference type="PROSITE" id="PS50111">
    <property type="entry name" value="CHEMOTAXIS_TRANSDUC_2"/>
    <property type="match status" value="1"/>
</dbReference>
<dbReference type="KEGG" id="njp:NEJAP_3629"/>
<gene>
    <name evidence="11" type="ORF">NEJAP_3629</name>
</gene>
<evidence type="ECO:0000256" key="1">
    <source>
        <dbReference type="ARBA" id="ARBA00004141"/>
    </source>
</evidence>
<dbReference type="InterPro" id="IPR004089">
    <property type="entry name" value="MCPsignal_dom"/>
</dbReference>
<organism evidence="11 12">
    <name type="scientific">Neptunomonas japonica JAMM 1380</name>
    <dbReference type="NCBI Taxonomy" id="1441457"/>
    <lineage>
        <taxon>Bacteria</taxon>
        <taxon>Pseudomonadati</taxon>
        <taxon>Pseudomonadota</taxon>
        <taxon>Gammaproteobacteria</taxon>
        <taxon>Oceanospirillales</taxon>
        <taxon>Oceanospirillaceae</taxon>
        <taxon>Neptunomonas</taxon>
    </lineage>
</organism>
<dbReference type="AlphaFoldDB" id="A0A7R6PJZ1"/>
<evidence type="ECO:0000256" key="6">
    <source>
        <dbReference type="ARBA" id="ARBA00029447"/>
    </source>
</evidence>
<dbReference type="Gene3D" id="1.10.287.950">
    <property type="entry name" value="Methyl-accepting chemotaxis protein"/>
    <property type="match status" value="1"/>
</dbReference>
<comment type="similarity">
    <text evidence="6">Belongs to the methyl-accepting chemotaxis (MCP) protein family.</text>
</comment>
<reference evidence="11 12" key="1">
    <citation type="journal article" date="2008" name="Int. J. Syst. Evol. Microbiol.">
        <title>Neptunomonas japonica sp. nov., an Osedax japonicus symbiont-like bacterium isolated from sediment adjacent to sperm whale carcasses off Kagoshima, Japan.</title>
        <authorList>
            <person name="Miyazaki M."/>
            <person name="Nogi Y."/>
            <person name="Fujiwara Y."/>
            <person name="Kawato M."/>
            <person name="Kubokawa K."/>
            <person name="Horikoshi K."/>
        </authorList>
    </citation>
    <scope>NUCLEOTIDE SEQUENCE [LARGE SCALE GENOMIC DNA]</scope>
    <source>
        <strain evidence="11 12">JAMM 1380</strain>
    </source>
</reference>
<evidence type="ECO:0000256" key="2">
    <source>
        <dbReference type="ARBA" id="ARBA00022692"/>
    </source>
</evidence>
<dbReference type="Proteomes" id="UP000595332">
    <property type="component" value="Chromosome"/>
</dbReference>